<feature type="compositionally biased region" description="Polar residues" evidence="1">
    <location>
        <begin position="3112"/>
        <end position="3128"/>
    </location>
</feature>
<evidence type="ECO:0000256" key="1">
    <source>
        <dbReference type="SAM" id="MobiDB-lite"/>
    </source>
</evidence>
<feature type="compositionally biased region" description="Polar residues" evidence="1">
    <location>
        <begin position="2391"/>
        <end position="2402"/>
    </location>
</feature>
<dbReference type="EMBL" id="JABDTM020027280">
    <property type="protein sequence ID" value="KAH0810757.1"/>
    <property type="molecule type" value="Genomic_DNA"/>
</dbReference>
<feature type="region of interest" description="Disordered" evidence="1">
    <location>
        <begin position="2811"/>
        <end position="2844"/>
    </location>
</feature>
<reference evidence="4" key="2">
    <citation type="submission" date="2021-08" db="EMBL/GenBank/DDBJ databases">
        <authorList>
            <person name="Eriksson T."/>
        </authorList>
    </citation>
    <scope>NUCLEOTIDE SEQUENCE</scope>
    <source>
        <strain evidence="4">Stoneville</strain>
        <tissue evidence="4">Whole head</tissue>
    </source>
</reference>
<feature type="region of interest" description="Disordered" evidence="1">
    <location>
        <begin position="1364"/>
        <end position="1387"/>
    </location>
</feature>
<keyword evidence="2" id="KW-1133">Transmembrane helix</keyword>
<feature type="region of interest" description="Disordered" evidence="1">
    <location>
        <begin position="3955"/>
        <end position="3990"/>
    </location>
</feature>
<feature type="compositionally biased region" description="Polar residues" evidence="1">
    <location>
        <begin position="751"/>
        <end position="765"/>
    </location>
</feature>
<sequence length="5085" mass="568833">MEDNTTRYASEWKTNSTFGNLEDIKMDSNFAMLMCSLVFAVFWVIYITYYNSRVVGFVITKTMNRFFIGEGYFKIGSLSVNALSGKIMFRDVVYITHDYTIRVQDGYLIFRWWRSYVPKDVSEDLSHSDTRLSVMLNGFELHVYNRSQLYSNLERIFGIGPNIIPYYDNRTTESLTRSQSQIDNSSVRKQRPEAAMARTWRDLIPVIKIDVSSSRLVFGNRLVPTTLSITFEESHFVYSTKPAVCTLDRFMHFVKCKAENVRVMLAPSPKYTGMLDDPPRYMGEGFVLMSTNDLELYFYMDEPGLVPEEPVLVTLANGDIVESSPPQWGVDIKAGKGTDFSYGPWADRQREHLFKFFYPQDYVPMEGTKMPKPGEKRQMQSFDVRLLMQNDATIDILFTKDKETNAVHINVGAGSYLEVTLPWITLQDGYSTKINGQLLHLEATTSLQFRDFVESETLEFCILCHYPLVWNDHQLWEINLTGCKATVKLIFSHKWFFQDLINDWASKQLPDLMHFVPYTWRFGLTLKHCELITLANQYNWIDCSSVGQRTRLENTQLALCAHFLHLSFDLPFDEFLPETLPLNFSIQGESIDLSLFIPEFHTSRNIVQSLEKYAKVLSKDGSTTKKTEIIPKWRNACQNSAGWVDFWWVPIGAINIIYTFHPCPPLGTTPQADISTPVKEEILLSPMRFPRHRKNRKRSPEGVQRFDPTSLKADTVGVELEIGPSVLLLYGTALKNFMNFKENIFGEDQSFTDMQQSSPGENSGGNADLKSDDSSANLPLELREDFDHRNYRPLEVDVSIIAHDIQAHLLKNCTEKDPPCPIILIERFGFEMKKRYDQTELQLLVSPSVLLVSDNVNRSSKDKHLNQGKLTLSSLQVRGHAMFSNVGQSLDQDTIEYAWLVEVQLGKLSGKLTSPQLYSLLATLETLVLLLMDTENELNSPKDDVLLTRPVATKKNTVSSQNVHVQQVQQAIQQLLQPKSSSNAANKNQNTANVPKGSQNQKNDKKKVDEEKKGSVRSTGPNEEHLDNQSAHKLKYKLCRLAVDAVDFWLVESGAALQLWVSPVRLANCNLHGKQVSSGLSCIIYSMCIRQMVWQPQKYNHSKVNSDSMDLWLEVGAVNFGPLIVESAISSDIKEQNLHNTQQKFLRTHDDRWKKLWFLWPELNKTSGKCGCTGGCTFFGSNKNGTRFFKPSRKDLEDGLNVAAFRINEPGKDPGFGQSILHEGMLIFRTPPYIVQEISLQDTLTRSKSQHAAVNTSTSPRLGTGDKEEDLKFSPVGSTERKVSRRFSSTSIRSSIMKEVPYARLVETCPSMLPSKLDSDSKLHTDVGKLAVNTDPDPLPKNSISDSKLAVDYFNAPVAESEIVPTNGAKPSESHHSLGDRISSDERIQKEVQRTTSMSSENQSEAFFSADEDILNSRSSSLRNSILSAGGTLTRQDSNSVPPQRKKFSSELSIVADRQYKTIGPMQAPGSAPEATRLRLSSHRSDHEIHTPEHRSFVSNRQLEESQRTVQGLVTPQRQPNVNRSISPRFISVTATESEDAVNDSLGDSSDSYSSTSYVSAVGSQEDFTLVDLHMQTNRLIVDSPMLMSSYVTHLSQSKCNNWGGQSKHSDQFSVPLFEKNEEGKLVYVGARFVPNMEMSSEGITSLKMVSKSDPIVNNKTPTSPYIHVWDQEDVDNEPSSFQEEELLSNQTDAGCRTIVIVKLKGDLDIMISPLLLESLQRFVDALTPTVANLHPLTVINHLHTSCVSQVESANILKTTENVAKLCQTGTGDANIGDGIYEETVKTQLQAAIFLPKVNVTLLQVSIVEEIISFSALDNMKDLTCVSLFSVCFDNVTAKLHCDKQAREVLQKFHRPAVVQTGSKKGANKAKILLGLQTNTNADIIQGEPVFIESCEKQQQQLVVCLNVGKAHAQLRRLRNESSILDDAVITAIPNYKSKVLFTPAKVGPQYRGIEYYLQPSPNETNTVQSEDNSGEDKLGFIMFECGLEGVSLKVVKKSQFEHIECKLNVKDLNEDATKTTEDVDLSDTTKSSTTTPKLSEKNKQENHTPKSSARDGGEGDAPKSDWENVNDSKDNNTVLAKDTGNVSSCIIELKVVWFNFAAPPRAPITRKIDYTRLDWNLLSTASPAINAWMNPSNRLAIRVVHMVRTMYRRSTATVACLMAEALETQKAHMLIKSRYDKLTPLAQTLQEDPSLQLCSILQQYYLETDAAIIENNLRESELPQLFTLRQGVVVLSRQWKNVLYTPLLPQHSLKSRIKPLNVTIAVPEVDEMIREVEVDIVVEENSKRFDLIVSAASVCITDGEASGNEDHDITDEHARLLHSGIILKPNAHRNVGSSKENVGPVQSPQLTSYLEAAVHTPQVAVVSGGVESVLTSPSPTVPHRKRKKSLQPTQHPNSSRASVVLPLLTNNNPFTQKRINDDNTCKSNCQKVVSSGVNSRNGAGYGTLREDCLIYNMGSDPSEVYSHSSPELPSSPLHKTVGHTHSSEDLYSWMAKQDTVGSLKGYMESKIDTLQTESSGDAGTLPKENVTAPEISLYPIHDSVRLLDANQIFQPLLSGLGVMPQQLRFTTMSDSNAGNDVTTLDALGSNFCLVGNMETMHIDIVVSEHGKTEKKKGKSKAKRLYVEINASLKIPCIFLWGFVLQVKVIRRMYVRHTTGFWTRTYQLVYRCNIENNNCFLDESPAFVCEKVSVELEIDRMTDMAVNEMMKTKNVLYISRGQLKNHTSTVINFTIGVRYISQRVNMPLLRLLHQISNMYQNVKDTQNELREQHPVEIRRPKTSASDHTDIKHHSSNIQEPLIDKQLSLKISDPGSTASQQKPVVSPSPSLRSRPQSFAQKLRSTGKSVKGYVNLNEGSGTPMTMSSPSGSALDHMTVSSDKSTGRCWKTIYHLLDLYANMPDTKTIKHRFSVGTYDISEHYKGNRKYDILTEMKSSEELDKPESTPPVTTKGSVSKEHTKLVVFGVARIHRTRLLATLSGLKLEAEITSLHSSLTCRKKSTPAMLECSLTGQIGRTMINLLEGVSPNQQTVVKVTIGKSQALYSSVMKRGKDKNSGLLTIGAVNIDIPQHPVALHGMVTRGSKQLSSTLQELRVSRTASRLSRGVQADDDLQSSPSHQARNVPVTSSGFAKTSTEEKSLLQPLVMQFSVILQSLSITAALLPSLQATYKMDQVNSTGFTGSKAKFTIDLPHHSLSFNTILQGHYEKVEANLPSEASIALPAVHVSAEYIPENATNLHKNPDGVVFRQGGYMNAHAEIGVFEHSLTTDLLNHLVFVQKVFMKEVNEVVQKVYGGERPVPIWLEDTEEPSSLNRLLFSLVIRIRRIQLTATTAGSSAVRLETGAVVFELSNRIQNVSGSAQSSATARLFGKAQVDLNLSLGQIIRNAVFEEAEIEYQPVAFFNTRIGLRNAFQDEIVEEEDKEVVLITLKRPLIYIQPVAIDKAILVWLNYKNAYDYWNEKRANLNKEVLTATQQVYEKFQFGQFTSQLSAPHLGTLFLQLTVEDMGICLPLNPLPLTWNQRNVYEESRGAVVITLENTSISACSSGSLVSKGKFSNLCLRFADDFETSLDDWKPDMTDSSIMNLCVVSDGTYEVCSRTIAAKQHVENAKWFLNVQWQMEGVDIHLDTNVGKQLSALGHTLTMLTGAEEAPFPVDYDSDENEPIDRTRVSQESILPSFMFDPNLDNRSRSKLMEKEMNEQAKIINDLRTLGASHGTIELEMKRLHELETIVYKDFRRDMIQKLRRQSVRAQSIKGKFGLGSKSAFRSKSFMVQSPMMERKDSPENGHGTANSGSYESSPRSGPSRSASLRVRNAEMGPRVTFSDSQGMSRQASLPSASSEISLPEAQIDWSEYLDIDGEKIMLRKKLPASCESVEEGSTLMDNYSTDQGLNASPFQSATSSVPQSSGPQKAQEPNIDLELDVKVFINSGKCVLHTKDPVREEEIKLSRMRKDRSCSAGLLEFPPATSSPDPTRRNKDKLLGQPSSSRLRPTPHATLVDLTIFHIPGMDVKLHYTSKVVSEEEQLTQSPDFERAFSKPTSKSRLNFDESEENRIEKAFKRQDSHPVAPATKNYDIKMSSSLHGITNPNYGHSPTSSKTSLDDLQFGGTPTPPHDSAKSGGGTTPGHRKAGIKKASLFAWMTLQSVPEETIISPHILEFLEQTLEPIPAKTSFSTTDTSFLPSDQDITNYGNYVYASFPVDVIVYFHMQPSTFRFSCLPVSRVECMLQLPSLDIVFSSKRAEDELFNSEFGDGTPNTAAFAVGGLSVTGCLSDFSVYIFHPYGGKKSALKEAQWSPLSDSERKDSLSINVEFVKFHLSRSRMLNFKQEGTAKGKGGDKSRAVIRFSTIIDIGLASFKYDMRRLTEILAFPKAWYRRSIVRRMFLGDLSMSAVYSEEDDSVVSQGSPNNLKSHETRKNEKSPLLNNKDRLKLNLESDVLRHNKLKELGRALSGESNKAETPSPSEFKNLTAWETLVLFAVNFKKLNVHMNMGNVMGNVSWMTKDFRSDGRLSIGSTGHKNLYIALGLDGSSLDAKGGIVGGNIEIANIDTFGKAAASLRGYVEEQIVFVAVHIREEPEVEPDHTVGLRLHALELRLDYMATSVLMCRVSDLNVNLRDEWKLNRATSRDSIPTRRPATIFMHGNLTWDQLQMMISKSTTADLLKMFNKLEEFFSQQFNSSKRAFSGFAGSSRPPRVTPQKSREFAAPPANVTDARHHRHWQKVMAQVAGLQLSTMDVPLPQFGTILGGTMELHGNNISLACFHGINFKSKSWALFSLREPSITFNTEGQEIPSGTENAPAQDVHVVQTLTCSLGLSTYKTHLSMATVCKVGRSVIFPPQFKTLQEWFHYAFANSQIDEVDKFPSLERERGDGNNSMERSRGSNSKLADPNHNREVIFALPSLQLHLKTEHLQTGTVPDMSEEKPTVECSFITEFEDHIFVTVDAEAFFFLHDLITSYVKEKERVLGFGEKRSSVDMQDKCKLSENPTKKGSIDVDIFAKDWRNYNCKTWHLEPTVRLLSVAGKYIEPYGIDYILQKLGFSHARTTIPKWMQRGFMDPLDAILAVLTLRMVQVVKGDGNKNDKENKAVDGKK</sequence>
<feature type="region of interest" description="Disordered" evidence="1">
    <location>
        <begin position="3772"/>
        <end position="3839"/>
    </location>
</feature>
<evidence type="ECO:0000259" key="3">
    <source>
        <dbReference type="SMART" id="SM01220"/>
    </source>
</evidence>
<feature type="compositionally biased region" description="Low complexity" evidence="1">
    <location>
        <begin position="2822"/>
        <end position="2834"/>
    </location>
</feature>
<dbReference type="InterPro" id="IPR033616">
    <property type="entry name" value="BLTP1"/>
</dbReference>
<dbReference type="InterPro" id="IPR047104">
    <property type="entry name" value="BLTP1_N"/>
</dbReference>
<feature type="compositionally biased region" description="Polar residues" evidence="1">
    <location>
        <begin position="2835"/>
        <end position="2844"/>
    </location>
</feature>
<dbReference type="Pfam" id="PF25039">
    <property type="entry name" value="BLTP1_M"/>
    <property type="match status" value="2"/>
</dbReference>
<feature type="region of interest" description="Disordered" evidence="1">
    <location>
        <begin position="4395"/>
        <end position="4421"/>
    </location>
</feature>
<dbReference type="SMART" id="SM01220">
    <property type="entry name" value="FSA_C"/>
    <property type="match status" value="1"/>
</dbReference>
<dbReference type="PANTHER" id="PTHR31640:SF1">
    <property type="entry name" value="BRIDGE-LIKE LIPID TRANSFER PROTEIN FAMILY MEMBER 1"/>
    <property type="match status" value="1"/>
</dbReference>
<feature type="region of interest" description="Disordered" evidence="1">
    <location>
        <begin position="3100"/>
        <end position="3128"/>
    </location>
</feature>
<feature type="region of interest" description="Disordered" evidence="1">
    <location>
        <begin position="751"/>
        <end position="774"/>
    </location>
</feature>
<evidence type="ECO:0000313" key="5">
    <source>
        <dbReference type="Proteomes" id="UP000719412"/>
    </source>
</evidence>
<feature type="region of interest" description="Disordered" evidence="1">
    <location>
        <begin position="1247"/>
        <end position="1277"/>
    </location>
</feature>
<dbReference type="PANTHER" id="PTHR31640">
    <property type="entry name" value="TRANSMEMBRANE PROTEIN KIAA1109"/>
    <property type="match status" value="1"/>
</dbReference>
<feature type="compositionally biased region" description="Basic and acidic residues" evidence="1">
    <location>
        <begin position="4406"/>
        <end position="4421"/>
    </location>
</feature>
<feature type="domain" description="Bridge-like lipid transfer protein family member 1 C-terminal" evidence="3">
    <location>
        <begin position="4453"/>
        <end position="5066"/>
    </location>
</feature>
<reference evidence="4" key="1">
    <citation type="journal article" date="2020" name="J Insects Food Feed">
        <title>The yellow mealworm (Tenebrio molitor) genome: a resource for the emerging insects as food and feed industry.</title>
        <authorList>
            <person name="Eriksson T."/>
            <person name="Andere A."/>
            <person name="Kelstrup H."/>
            <person name="Emery V."/>
            <person name="Picard C."/>
        </authorList>
    </citation>
    <scope>NUCLEOTIDE SEQUENCE</scope>
    <source>
        <strain evidence="4">Stoneville</strain>
        <tissue evidence="4">Whole head</tissue>
    </source>
</reference>
<feature type="region of interest" description="Disordered" evidence="1">
    <location>
        <begin position="4081"/>
        <end position="4125"/>
    </location>
</feature>
<feature type="compositionally biased region" description="Polar residues" evidence="1">
    <location>
        <begin position="3879"/>
        <end position="3907"/>
    </location>
</feature>
<proteinExistence type="predicted"/>
<feature type="compositionally biased region" description="Basic and acidic residues" evidence="1">
    <location>
        <begin position="1002"/>
        <end position="1014"/>
    </location>
</feature>
<evidence type="ECO:0000313" key="4">
    <source>
        <dbReference type="EMBL" id="KAH0810757.1"/>
    </source>
</evidence>
<feature type="compositionally biased region" description="Basic and acidic residues" evidence="1">
    <location>
        <begin position="4856"/>
        <end position="4865"/>
    </location>
</feature>
<feature type="compositionally biased region" description="Low complexity" evidence="1">
    <location>
        <begin position="3790"/>
        <end position="3806"/>
    </location>
</feature>
<protein>
    <recommendedName>
        <fullName evidence="3">Bridge-like lipid transfer protein family member 1 C-terminal domain-containing protein</fullName>
    </recommendedName>
</protein>
<feature type="compositionally biased region" description="Polar residues" evidence="1">
    <location>
        <begin position="2857"/>
        <end position="2869"/>
    </location>
</feature>
<feature type="region of interest" description="Disordered" evidence="1">
    <location>
        <begin position="2857"/>
        <end position="2878"/>
    </location>
</feature>
<dbReference type="GO" id="GO:0048488">
    <property type="term" value="P:synaptic vesicle endocytosis"/>
    <property type="evidence" value="ECO:0007669"/>
    <property type="project" value="TreeGrafter"/>
</dbReference>
<feature type="region of interest" description="Disordered" evidence="1">
    <location>
        <begin position="2019"/>
        <end position="2079"/>
    </location>
</feature>
<feature type="region of interest" description="Disordered" evidence="1">
    <location>
        <begin position="3879"/>
        <end position="3912"/>
    </location>
</feature>
<feature type="compositionally biased region" description="Polar residues" evidence="1">
    <location>
        <begin position="3820"/>
        <end position="3839"/>
    </location>
</feature>
<comment type="caution">
    <text evidence="4">The sequence shown here is derived from an EMBL/GenBank/DDBJ whole genome shotgun (WGS) entry which is preliminary data.</text>
</comment>
<feature type="region of interest" description="Disordered" evidence="1">
    <location>
        <begin position="979"/>
        <end position="1028"/>
    </location>
</feature>
<feature type="compositionally biased region" description="Basic and acidic residues" evidence="1">
    <location>
        <begin position="1372"/>
        <end position="1387"/>
    </location>
</feature>
<feature type="region of interest" description="Disordered" evidence="1">
    <location>
        <begin position="4856"/>
        <end position="4882"/>
    </location>
</feature>
<feature type="compositionally biased region" description="Polar residues" evidence="1">
    <location>
        <begin position="4866"/>
        <end position="4879"/>
    </location>
</feature>
<feature type="region of interest" description="Disordered" evidence="1">
    <location>
        <begin position="4018"/>
        <end position="4046"/>
    </location>
</feature>
<dbReference type="Pfam" id="PF20413">
    <property type="entry name" value="BLTP1_N"/>
    <property type="match status" value="1"/>
</dbReference>
<keyword evidence="2" id="KW-0812">Transmembrane</keyword>
<keyword evidence="2" id="KW-0472">Membrane</keyword>
<evidence type="ECO:0000256" key="2">
    <source>
        <dbReference type="SAM" id="Phobius"/>
    </source>
</evidence>
<feature type="compositionally biased region" description="Basic and acidic residues" evidence="1">
    <location>
        <begin position="2771"/>
        <end position="2792"/>
    </location>
</feature>
<feature type="region of interest" description="Disordered" evidence="1">
    <location>
        <begin position="2375"/>
        <end position="2402"/>
    </location>
</feature>
<gene>
    <name evidence="4" type="ORF">GEV33_012036</name>
</gene>
<name>A0A8J6L8G4_TENMO</name>
<organism evidence="4 5">
    <name type="scientific">Tenebrio molitor</name>
    <name type="common">Yellow mealworm beetle</name>
    <dbReference type="NCBI Taxonomy" id="7067"/>
    <lineage>
        <taxon>Eukaryota</taxon>
        <taxon>Metazoa</taxon>
        <taxon>Ecdysozoa</taxon>
        <taxon>Arthropoda</taxon>
        <taxon>Hexapoda</taxon>
        <taxon>Insecta</taxon>
        <taxon>Pterygota</taxon>
        <taxon>Neoptera</taxon>
        <taxon>Endopterygota</taxon>
        <taxon>Coleoptera</taxon>
        <taxon>Polyphaga</taxon>
        <taxon>Cucujiformia</taxon>
        <taxon>Tenebrionidae</taxon>
        <taxon>Tenebrio</taxon>
    </lineage>
</organism>
<feature type="transmembrane region" description="Helical" evidence="2">
    <location>
        <begin position="30"/>
        <end position="49"/>
    </location>
</feature>
<feature type="compositionally biased region" description="Low complexity" evidence="1">
    <location>
        <begin position="979"/>
        <end position="1001"/>
    </location>
</feature>
<feature type="compositionally biased region" description="Polar residues" evidence="1">
    <location>
        <begin position="1247"/>
        <end position="1261"/>
    </location>
</feature>
<accession>A0A8J6L8G4</accession>
<dbReference type="InterPro" id="IPR056741">
    <property type="entry name" value="BLTP1_M"/>
</dbReference>
<dbReference type="Proteomes" id="UP000719412">
    <property type="component" value="Unassembled WGS sequence"/>
</dbReference>
<feature type="region of interest" description="Disordered" evidence="1">
    <location>
        <begin position="2771"/>
        <end position="2798"/>
    </location>
</feature>
<feature type="compositionally biased region" description="Basic and acidic residues" evidence="1">
    <location>
        <begin position="2039"/>
        <end position="2075"/>
    </location>
</feature>
<dbReference type="Pfam" id="PF25040">
    <property type="entry name" value="BLTP1_C"/>
    <property type="match status" value="3"/>
</dbReference>
<feature type="compositionally biased region" description="Polar residues" evidence="1">
    <location>
        <begin position="4396"/>
        <end position="4405"/>
    </location>
</feature>
<feature type="compositionally biased region" description="Polar residues" evidence="1">
    <location>
        <begin position="4081"/>
        <end position="4095"/>
    </location>
</feature>
<dbReference type="InterPro" id="IPR056742">
    <property type="entry name" value="BLTP1_C"/>
</dbReference>
<dbReference type="GO" id="GO:0098793">
    <property type="term" value="C:presynapse"/>
    <property type="evidence" value="ECO:0007669"/>
    <property type="project" value="GOC"/>
</dbReference>
<feature type="compositionally biased region" description="Low complexity" evidence="1">
    <location>
        <begin position="2027"/>
        <end position="2038"/>
    </location>
</feature>
<keyword evidence="5" id="KW-1185">Reference proteome</keyword>